<reference evidence="3 4" key="1">
    <citation type="submission" date="2012-02" db="EMBL/GenBank/DDBJ databases">
        <title>Complete genome sequence of Phycisphaera mikurensis NBRC 102666.</title>
        <authorList>
            <person name="Ankai A."/>
            <person name="Hosoyama A."/>
            <person name="Terui Y."/>
            <person name="Sekine M."/>
            <person name="Fukai R."/>
            <person name="Kato Y."/>
            <person name="Nakamura S."/>
            <person name="Yamada-Narita S."/>
            <person name="Kawakoshi A."/>
            <person name="Fukunaga Y."/>
            <person name="Yamazaki S."/>
            <person name="Fujita N."/>
        </authorList>
    </citation>
    <scope>NUCLEOTIDE SEQUENCE [LARGE SCALE GENOMIC DNA]</scope>
    <source>
        <strain evidence="4">NBRC 102666 / KCTC 22515 / FYK2301M01</strain>
    </source>
</reference>
<gene>
    <name evidence="3" type="ordered locus">PSMK_26550</name>
</gene>
<dbReference type="eggNOG" id="COG0463">
    <property type="taxonomic scope" value="Bacteria"/>
</dbReference>
<dbReference type="AlphaFoldDB" id="I0IHS6"/>
<dbReference type="CDD" id="cd02511">
    <property type="entry name" value="Beta4Glucosyltransferase"/>
    <property type="match status" value="1"/>
</dbReference>
<dbReference type="Pfam" id="PF00535">
    <property type="entry name" value="Glycos_transf_2"/>
    <property type="match status" value="1"/>
</dbReference>
<dbReference type="OrthoDB" id="9815923at2"/>
<accession>I0IHS6</accession>
<evidence type="ECO:0000313" key="4">
    <source>
        <dbReference type="Proteomes" id="UP000007881"/>
    </source>
</evidence>
<dbReference type="SUPFAM" id="SSF53448">
    <property type="entry name" value="Nucleotide-diphospho-sugar transferases"/>
    <property type="match status" value="1"/>
</dbReference>
<evidence type="ECO:0000259" key="2">
    <source>
        <dbReference type="Pfam" id="PF00535"/>
    </source>
</evidence>
<organism evidence="3 4">
    <name type="scientific">Phycisphaera mikurensis (strain NBRC 102666 / KCTC 22515 / FYK2301M01)</name>
    <dbReference type="NCBI Taxonomy" id="1142394"/>
    <lineage>
        <taxon>Bacteria</taxon>
        <taxon>Pseudomonadati</taxon>
        <taxon>Planctomycetota</taxon>
        <taxon>Phycisphaerae</taxon>
        <taxon>Phycisphaerales</taxon>
        <taxon>Phycisphaeraceae</taxon>
        <taxon>Phycisphaera</taxon>
    </lineage>
</organism>
<dbReference type="RefSeq" id="WP_014438027.1">
    <property type="nucleotide sequence ID" value="NC_017080.1"/>
</dbReference>
<dbReference type="PANTHER" id="PTHR43630:SF2">
    <property type="entry name" value="GLYCOSYLTRANSFERASE"/>
    <property type="match status" value="1"/>
</dbReference>
<dbReference type="InterPro" id="IPR001173">
    <property type="entry name" value="Glyco_trans_2-like"/>
</dbReference>
<evidence type="ECO:0000313" key="3">
    <source>
        <dbReference type="EMBL" id="BAM04814.1"/>
    </source>
</evidence>
<evidence type="ECO:0000256" key="1">
    <source>
        <dbReference type="ARBA" id="ARBA00038494"/>
    </source>
</evidence>
<dbReference type="EMBL" id="AP012338">
    <property type="protein sequence ID" value="BAM04814.1"/>
    <property type="molecule type" value="Genomic_DNA"/>
</dbReference>
<dbReference type="HOGENOM" id="CLU_065962_0_0_0"/>
<sequence length="270" mass="30443">MKLSVLICCADAADTLPAALASVTPWADEVLVVDSGSEDATPRIAADAGARVVEEPWRGYSEQKEFGITLTRNPWTFVLDGDEEADPVLQRELCSLGDGFERSVDLAWMRRKNYVFGRWVRAWSPDWQSRLFHRDRVSWTGHVLHDQREARRPGAVRRLRGHLLHKRVSTAGFEDYFSGARLDARLMMQARQMHAAGKRTRFFDLAVRPPATVFKQLVLKRGLLDGSFGWMMAQKTATTTQLKYAALRAVEMDAAREREAPRAQPGSSQG</sequence>
<dbReference type="PANTHER" id="PTHR43630">
    <property type="entry name" value="POLY-BETA-1,6-N-ACETYL-D-GLUCOSAMINE SYNTHASE"/>
    <property type="match status" value="1"/>
</dbReference>
<keyword evidence="3" id="KW-0808">Transferase</keyword>
<keyword evidence="4" id="KW-1185">Reference proteome</keyword>
<protein>
    <submittedName>
        <fullName evidence="3">Glycosyltransferase</fullName>
    </submittedName>
</protein>
<name>I0IHS6_PHYMF</name>
<comment type="similarity">
    <text evidence="1">Belongs to the glycosyltransferase 2 family. WaaE/KdtX subfamily.</text>
</comment>
<dbReference type="Proteomes" id="UP000007881">
    <property type="component" value="Chromosome"/>
</dbReference>
<dbReference type="InterPro" id="IPR029044">
    <property type="entry name" value="Nucleotide-diphossugar_trans"/>
</dbReference>
<feature type="domain" description="Glycosyltransferase 2-like" evidence="2">
    <location>
        <begin position="4"/>
        <end position="146"/>
    </location>
</feature>
<dbReference type="KEGG" id="phm:PSMK_26550"/>
<dbReference type="GO" id="GO:0016740">
    <property type="term" value="F:transferase activity"/>
    <property type="evidence" value="ECO:0007669"/>
    <property type="project" value="UniProtKB-KW"/>
</dbReference>
<proteinExistence type="inferred from homology"/>
<dbReference type="Gene3D" id="3.90.550.10">
    <property type="entry name" value="Spore Coat Polysaccharide Biosynthesis Protein SpsA, Chain A"/>
    <property type="match status" value="1"/>
</dbReference>